<name>A0ABX4PKV2_9LEPT</name>
<dbReference type="EMBL" id="NPEI01000004">
    <property type="protein sequence ID" value="PKA16400.1"/>
    <property type="molecule type" value="Genomic_DNA"/>
</dbReference>
<organism evidence="2 3">
    <name type="scientific">Leptospira haakeii</name>
    <dbReference type="NCBI Taxonomy" id="2023198"/>
    <lineage>
        <taxon>Bacteria</taxon>
        <taxon>Pseudomonadati</taxon>
        <taxon>Spirochaetota</taxon>
        <taxon>Spirochaetia</taxon>
        <taxon>Leptospirales</taxon>
        <taxon>Leptospiraceae</taxon>
        <taxon>Leptospira</taxon>
    </lineage>
</organism>
<reference evidence="2 3" key="1">
    <citation type="submission" date="2017-07" db="EMBL/GenBank/DDBJ databases">
        <title>Leptospira spp. isolated from tropical soils.</title>
        <authorList>
            <person name="Thibeaux R."/>
            <person name="Iraola G."/>
            <person name="Ferres I."/>
            <person name="Bierque E."/>
            <person name="Girault D."/>
            <person name="Soupe-Gilbert M.-E."/>
            <person name="Picardeau M."/>
            <person name="Goarant C."/>
        </authorList>
    </citation>
    <scope>NUCLEOTIDE SEQUENCE [LARGE SCALE GENOMIC DNA]</scope>
    <source>
        <strain evidence="2 3">ATI7-C-A2</strain>
    </source>
</reference>
<evidence type="ECO:0000256" key="1">
    <source>
        <dbReference type="SAM" id="MobiDB-lite"/>
    </source>
</evidence>
<keyword evidence="3" id="KW-1185">Reference proteome</keyword>
<gene>
    <name evidence="2" type="ORF">CH363_09795</name>
</gene>
<comment type="caution">
    <text evidence="2">The sequence shown here is derived from an EMBL/GenBank/DDBJ whole genome shotgun (WGS) entry which is preliminary data.</text>
</comment>
<dbReference type="Proteomes" id="UP000231857">
    <property type="component" value="Unassembled WGS sequence"/>
</dbReference>
<sequence>MYREFNWKPENRVAGVKNNKQFTSRHAASIRANHHSDNANGARTGLGGATSEKFSQPTSIASRYIRLRFALLGLTKTRPEESILIRATKIIFIMKEPCEYIMSGYQSSLERGRTSNPKCNAIGNS</sequence>
<evidence type="ECO:0000313" key="3">
    <source>
        <dbReference type="Proteomes" id="UP000231857"/>
    </source>
</evidence>
<evidence type="ECO:0000313" key="2">
    <source>
        <dbReference type="EMBL" id="PKA16400.1"/>
    </source>
</evidence>
<proteinExistence type="predicted"/>
<protein>
    <submittedName>
        <fullName evidence="2">Uncharacterized protein</fullName>
    </submittedName>
</protein>
<accession>A0ABX4PKV2</accession>
<feature type="region of interest" description="Disordered" evidence="1">
    <location>
        <begin position="29"/>
        <end position="53"/>
    </location>
</feature>